<comment type="caution">
    <text evidence="1">The sequence shown here is derived from an EMBL/GenBank/DDBJ whole genome shotgun (WGS) entry which is preliminary data.</text>
</comment>
<proteinExistence type="predicted"/>
<evidence type="ECO:0000313" key="1">
    <source>
        <dbReference type="EMBL" id="KOH47010.1"/>
    </source>
</evidence>
<dbReference type="STRING" id="1409788.NC99_01880"/>
<protein>
    <submittedName>
        <fullName evidence="1">Uncharacterized protein</fullName>
    </submittedName>
</protein>
<keyword evidence="2" id="KW-1185">Reference proteome</keyword>
<reference evidence="2" key="1">
    <citation type="submission" date="2015-07" db="EMBL/GenBank/DDBJ databases">
        <title>Genome sequencing of Sunxiuqinia dokdonensis strain SK.</title>
        <authorList>
            <person name="Ahn S."/>
            <person name="Kim B.-C."/>
        </authorList>
    </citation>
    <scope>NUCLEOTIDE SEQUENCE [LARGE SCALE GENOMIC DNA]</scope>
    <source>
        <strain evidence="2">SK</strain>
    </source>
</reference>
<gene>
    <name evidence="1" type="ORF">NC99_01880</name>
</gene>
<sequence>MLTQVRGTLTQVMIMLTCPGKKKKQVVNPIKQEITTRLPV</sequence>
<dbReference type="EMBL" id="LGIA01000009">
    <property type="protein sequence ID" value="KOH47010.1"/>
    <property type="molecule type" value="Genomic_DNA"/>
</dbReference>
<dbReference type="AlphaFoldDB" id="A0A0L8VEV4"/>
<dbReference type="Proteomes" id="UP000036958">
    <property type="component" value="Unassembled WGS sequence"/>
</dbReference>
<name>A0A0L8VEV4_9BACT</name>
<evidence type="ECO:0000313" key="2">
    <source>
        <dbReference type="Proteomes" id="UP000036958"/>
    </source>
</evidence>
<accession>A0A0L8VEV4</accession>
<organism evidence="1 2">
    <name type="scientific">Sunxiuqinia dokdonensis</name>
    <dbReference type="NCBI Taxonomy" id="1409788"/>
    <lineage>
        <taxon>Bacteria</taxon>
        <taxon>Pseudomonadati</taxon>
        <taxon>Bacteroidota</taxon>
        <taxon>Bacteroidia</taxon>
        <taxon>Marinilabiliales</taxon>
        <taxon>Prolixibacteraceae</taxon>
        <taxon>Sunxiuqinia</taxon>
    </lineage>
</organism>